<dbReference type="InterPro" id="IPR050833">
    <property type="entry name" value="Poly_Biosynth_Transport"/>
</dbReference>
<feature type="transmembrane region" description="Helical" evidence="6">
    <location>
        <begin position="50"/>
        <end position="73"/>
    </location>
</feature>
<comment type="caution">
    <text evidence="7">The sequence shown here is derived from an EMBL/GenBank/DDBJ whole genome shotgun (WGS) entry which is preliminary data.</text>
</comment>
<sequence>MPEASRLKKSLLNARVNLIFYFLNLALSFFSRKIFLDALGADFMGLIGTMNNLLGFLNLAELGISTAIGYVLYKPLFEHNEPKINEIISVFGFLYRRIGFIILSAGCVLACFLPLIFPNNVFELGVVYFAFFSYLTTSLIGYFANYKQTLLGADQRNYVVTAYYQSAIIIKTLLQMTLVYYTGNYYLWISMELLLGITYSVILNWKVNQVYPWLRSEIKQGKLLFKKYPEVIKYTKQLFVHRIGGFVQFQTTPFLVYAFVSLKTVAYYGNYTLIIDKISIFISNLLGSTNAGVGNLIAEGNTKRILQVFWELMGIRFLIAGTISFALLQLTDAFISLWLGDEYIISRHILYLIILNSFIGYTRGATDQFIYGYGLFQDTWAPVAEVSINLIVAIVGGYFWGLPGILMGNITSLLLIIVLWKPYFLYSKGFKMPIVYYWIGYIKHLIIISLPAIACYFLLPSSSFTPEKSFAHWIVYGAAISSAYGIMTYALLFFLTPDIRAFTYRIIKRKR</sequence>
<keyword evidence="7" id="KW-0813">Transport</keyword>
<feature type="transmembrane region" description="Helical" evidence="6">
    <location>
        <begin position="438"/>
        <end position="459"/>
    </location>
</feature>
<dbReference type="PANTHER" id="PTHR30250:SF26">
    <property type="entry name" value="PSMA PROTEIN"/>
    <property type="match status" value="1"/>
</dbReference>
<evidence type="ECO:0000256" key="4">
    <source>
        <dbReference type="ARBA" id="ARBA00022989"/>
    </source>
</evidence>
<keyword evidence="3 6" id="KW-0812">Transmembrane</keyword>
<keyword evidence="5 6" id="KW-0472">Membrane</keyword>
<dbReference type="PANTHER" id="PTHR30250">
    <property type="entry name" value="PST FAMILY PREDICTED COLANIC ACID TRANSPORTER"/>
    <property type="match status" value="1"/>
</dbReference>
<feature type="transmembrane region" description="Helical" evidence="6">
    <location>
        <begin position="12"/>
        <end position="30"/>
    </location>
</feature>
<feature type="transmembrane region" description="Helical" evidence="6">
    <location>
        <begin position="344"/>
        <end position="362"/>
    </location>
</feature>
<keyword evidence="2" id="KW-1003">Cell membrane</keyword>
<dbReference type="Proteomes" id="UP000279562">
    <property type="component" value="Unassembled WGS sequence"/>
</dbReference>
<keyword evidence="4 6" id="KW-1133">Transmembrane helix</keyword>
<evidence type="ECO:0000256" key="5">
    <source>
        <dbReference type="ARBA" id="ARBA00023136"/>
    </source>
</evidence>
<evidence type="ECO:0000256" key="6">
    <source>
        <dbReference type="SAM" id="Phobius"/>
    </source>
</evidence>
<keyword evidence="8" id="KW-1185">Reference proteome</keyword>
<feature type="transmembrane region" description="Helical" evidence="6">
    <location>
        <begin position="94"/>
        <end position="116"/>
    </location>
</feature>
<dbReference type="EMBL" id="RQYF01000039">
    <property type="protein sequence ID" value="RRD90154.1"/>
    <property type="molecule type" value="Genomic_DNA"/>
</dbReference>
<accession>A0A3P2A426</accession>
<name>A0A3P2A426_9BACE</name>
<comment type="subcellular location">
    <subcellularLocation>
        <location evidence="1">Cell membrane</location>
        <topology evidence="1">Multi-pass membrane protein</topology>
    </subcellularLocation>
</comment>
<dbReference type="GO" id="GO:0005886">
    <property type="term" value="C:plasma membrane"/>
    <property type="evidence" value="ECO:0007669"/>
    <property type="project" value="UniProtKB-SubCell"/>
</dbReference>
<evidence type="ECO:0000256" key="3">
    <source>
        <dbReference type="ARBA" id="ARBA00022692"/>
    </source>
</evidence>
<evidence type="ECO:0000313" key="7">
    <source>
        <dbReference type="EMBL" id="RRD90154.1"/>
    </source>
</evidence>
<feature type="transmembrane region" description="Helical" evidence="6">
    <location>
        <begin position="471"/>
        <end position="495"/>
    </location>
</feature>
<evidence type="ECO:0000256" key="2">
    <source>
        <dbReference type="ARBA" id="ARBA00022475"/>
    </source>
</evidence>
<feature type="transmembrane region" description="Helical" evidence="6">
    <location>
        <begin position="128"/>
        <end position="146"/>
    </location>
</feature>
<gene>
    <name evidence="7" type="ORF">EII33_08810</name>
</gene>
<evidence type="ECO:0000313" key="8">
    <source>
        <dbReference type="Proteomes" id="UP000279562"/>
    </source>
</evidence>
<protein>
    <submittedName>
        <fullName evidence="7">Sugar transporter</fullName>
    </submittedName>
</protein>
<reference evidence="7 8" key="1">
    <citation type="submission" date="2018-11" db="EMBL/GenBank/DDBJ databases">
        <title>Genomes From Bacteria Associated with the Canine Oral Cavity: a Test Case for Automated Genome-Based Taxonomic Assignment.</title>
        <authorList>
            <person name="Coil D.A."/>
            <person name="Jospin G."/>
            <person name="Darling A.E."/>
            <person name="Wallis C."/>
            <person name="Davis I.J."/>
            <person name="Harris S."/>
            <person name="Eisen J.A."/>
            <person name="Holcombe L.J."/>
            <person name="O'Flynn C."/>
        </authorList>
    </citation>
    <scope>NUCLEOTIDE SEQUENCE [LARGE SCALE GENOMIC DNA]</scope>
    <source>
        <strain evidence="7 8">OH1047_COT-310</strain>
    </source>
</reference>
<dbReference type="AlphaFoldDB" id="A0A3P2A426"/>
<organism evidence="7 8">
    <name type="scientific">Prevotella heparinolytica</name>
    <dbReference type="NCBI Taxonomy" id="28113"/>
    <lineage>
        <taxon>Bacteria</taxon>
        <taxon>Pseudomonadati</taxon>
        <taxon>Bacteroidota</taxon>
        <taxon>Bacteroidia</taxon>
        <taxon>Bacteroidales</taxon>
        <taxon>Bacteroidaceae</taxon>
        <taxon>Bacteroides</taxon>
    </lineage>
</organism>
<evidence type="ECO:0000256" key="1">
    <source>
        <dbReference type="ARBA" id="ARBA00004651"/>
    </source>
</evidence>
<feature type="transmembrane region" description="Helical" evidence="6">
    <location>
        <begin position="158"/>
        <end position="179"/>
    </location>
</feature>
<keyword evidence="7" id="KW-0762">Sugar transport</keyword>
<feature type="transmembrane region" description="Helical" evidence="6">
    <location>
        <begin position="383"/>
        <end position="400"/>
    </location>
</feature>
<proteinExistence type="predicted"/>
<dbReference type="RefSeq" id="WP_125239402.1">
    <property type="nucleotide sequence ID" value="NZ_JBGYQY010000187.1"/>
</dbReference>
<feature type="transmembrane region" description="Helical" evidence="6">
    <location>
        <begin position="185"/>
        <end position="205"/>
    </location>
</feature>
<feature type="transmembrane region" description="Helical" evidence="6">
    <location>
        <begin position="406"/>
        <end position="426"/>
    </location>
</feature>
<feature type="transmembrane region" description="Helical" evidence="6">
    <location>
        <begin position="313"/>
        <end position="338"/>
    </location>
</feature>